<dbReference type="Proteomes" id="UP000239757">
    <property type="component" value="Unassembled WGS sequence"/>
</dbReference>
<name>A0A2P5XD65_GOSBA</name>
<feature type="compositionally biased region" description="Basic and acidic residues" evidence="1">
    <location>
        <begin position="51"/>
        <end position="61"/>
    </location>
</feature>
<organism evidence="2 3">
    <name type="scientific">Gossypium barbadense</name>
    <name type="common">Sea Island cotton</name>
    <name type="synonym">Hibiscus barbadensis</name>
    <dbReference type="NCBI Taxonomy" id="3634"/>
    <lineage>
        <taxon>Eukaryota</taxon>
        <taxon>Viridiplantae</taxon>
        <taxon>Streptophyta</taxon>
        <taxon>Embryophyta</taxon>
        <taxon>Tracheophyta</taxon>
        <taxon>Spermatophyta</taxon>
        <taxon>Magnoliopsida</taxon>
        <taxon>eudicotyledons</taxon>
        <taxon>Gunneridae</taxon>
        <taxon>Pentapetalae</taxon>
        <taxon>rosids</taxon>
        <taxon>malvids</taxon>
        <taxon>Malvales</taxon>
        <taxon>Malvaceae</taxon>
        <taxon>Malvoideae</taxon>
        <taxon>Gossypium</taxon>
    </lineage>
</organism>
<evidence type="ECO:0000313" key="2">
    <source>
        <dbReference type="EMBL" id="PPS01269.1"/>
    </source>
</evidence>
<accession>A0A2P5XD65</accession>
<dbReference type="EMBL" id="KZ665138">
    <property type="protein sequence ID" value="PPS01269.1"/>
    <property type="molecule type" value="Genomic_DNA"/>
</dbReference>
<feature type="region of interest" description="Disordered" evidence="1">
    <location>
        <begin position="49"/>
        <end position="72"/>
    </location>
</feature>
<evidence type="ECO:0000256" key="1">
    <source>
        <dbReference type="SAM" id="MobiDB-lite"/>
    </source>
</evidence>
<proteinExistence type="predicted"/>
<dbReference type="AlphaFoldDB" id="A0A2P5XD65"/>
<reference evidence="2 3" key="1">
    <citation type="submission" date="2015-01" db="EMBL/GenBank/DDBJ databases">
        <title>Genome of allotetraploid Gossypium barbadense reveals genomic plasticity and fiber elongation in cotton evolution.</title>
        <authorList>
            <person name="Chen X."/>
            <person name="Liu X."/>
            <person name="Zhao B."/>
            <person name="Zheng H."/>
            <person name="Hu Y."/>
            <person name="Lu G."/>
            <person name="Yang C."/>
            <person name="Chen J."/>
            <person name="Shan C."/>
            <person name="Zhang L."/>
            <person name="Zhou Y."/>
            <person name="Wang L."/>
            <person name="Guo W."/>
            <person name="Bai Y."/>
            <person name="Ruan J."/>
            <person name="Shangguan X."/>
            <person name="Mao Y."/>
            <person name="Jiang J."/>
            <person name="Zhu Y."/>
            <person name="Lei J."/>
            <person name="Kang H."/>
            <person name="Chen S."/>
            <person name="He X."/>
            <person name="Wang R."/>
            <person name="Wang Y."/>
            <person name="Chen J."/>
            <person name="Wang L."/>
            <person name="Yu S."/>
            <person name="Wang B."/>
            <person name="Wei J."/>
            <person name="Song S."/>
            <person name="Lu X."/>
            <person name="Gao Z."/>
            <person name="Gu W."/>
            <person name="Deng X."/>
            <person name="Ma D."/>
            <person name="Wang S."/>
            <person name="Liang W."/>
            <person name="Fang L."/>
            <person name="Cai C."/>
            <person name="Zhu X."/>
            <person name="Zhou B."/>
            <person name="Zhang Y."/>
            <person name="Chen Z."/>
            <person name="Xu S."/>
            <person name="Zhu R."/>
            <person name="Wang S."/>
            <person name="Zhang T."/>
            <person name="Zhao G."/>
        </authorList>
    </citation>
    <scope>NUCLEOTIDE SEQUENCE [LARGE SCALE GENOMIC DNA]</scope>
    <source>
        <strain evidence="3">cv. Xinhai21</strain>
        <tissue evidence="2">Leaf</tissue>
    </source>
</reference>
<sequence length="72" mass="7912">MTKATSWFVGRNTSDNGHEVGGTVLLRKEHRQQLLSHCSAYIWTQRIRVRGSRDGRGEGRKSGGGGGSREGQ</sequence>
<evidence type="ECO:0000313" key="3">
    <source>
        <dbReference type="Proteomes" id="UP000239757"/>
    </source>
</evidence>
<feature type="compositionally biased region" description="Gly residues" evidence="1">
    <location>
        <begin position="62"/>
        <end position="72"/>
    </location>
</feature>
<protein>
    <submittedName>
        <fullName evidence="2">Uncharacterized protein</fullName>
    </submittedName>
</protein>
<gene>
    <name evidence="2" type="ORF">GOBAR_AA19395</name>
</gene>